<dbReference type="PANTHER" id="PTHR41286">
    <property type="entry name" value="HNH NUCLEASE YAJD-RELATED"/>
    <property type="match status" value="1"/>
</dbReference>
<protein>
    <recommendedName>
        <fullName evidence="8">Putative HNH nuclease YajD</fullName>
    </recommendedName>
</protein>
<sequence>MTSKMPWTLAFALVAVGVYLILGPVPETLILDRSIPLRAESWRAFSAHLAHSDPAHLLLDVAGLLLVGWLYEPVLRGRMTALLLLGMPSIVGAVMLLEPGLAAYCGLSGIVNLIVGAGLAATWRAESRDPLAILFALAVAAKILLECLTGEAVFSDTAWSPVHSAHAAGFLIGIVLETARPAKIAGIVNPQEDTSMTSSSGPRHAKTGKPINSTKLDRVVADARKASDERAAGYREQALKLYDWVCGRCARTFTRENLRELTVHHKDMNHDNNPPDGSNWELLCVYCHDNEHQKYEEHLASLAGGRVSKPGVAGKQTTHNPFEGLADLLKKDG</sequence>
<dbReference type="GO" id="GO:0004519">
    <property type="term" value="F:endonuclease activity"/>
    <property type="evidence" value="ECO:0007669"/>
    <property type="project" value="InterPro"/>
</dbReference>
<dbReference type="PANTHER" id="PTHR41286:SF1">
    <property type="entry name" value="HNH NUCLEASE YAJD-RELATED"/>
    <property type="match status" value="1"/>
</dbReference>
<evidence type="ECO:0000259" key="11">
    <source>
        <dbReference type="SMART" id="SM00507"/>
    </source>
</evidence>
<dbReference type="GO" id="GO:0016020">
    <property type="term" value="C:membrane"/>
    <property type="evidence" value="ECO:0007669"/>
    <property type="project" value="UniProtKB-SubCell"/>
</dbReference>
<accession>A0A1H2T4U2</accession>
<dbReference type="NCBIfam" id="TIGR03902">
    <property type="entry name" value="rhom_GG_sort"/>
    <property type="match status" value="1"/>
</dbReference>
<dbReference type="InterPro" id="IPR023826">
    <property type="entry name" value="Rhom-like_SP_proteobac"/>
</dbReference>
<keyword evidence="4" id="KW-0378">Hydrolase</keyword>
<evidence type="ECO:0000313" key="12">
    <source>
        <dbReference type="EMBL" id="SDW38817.1"/>
    </source>
</evidence>
<evidence type="ECO:0000256" key="2">
    <source>
        <dbReference type="ARBA" id="ARBA00022692"/>
    </source>
</evidence>
<dbReference type="EMBL" id="FNNZ01000003">
    <property type="protein sequence ID" value="SDW38817.1"/>
    <property type="molecule type" value="Genomic_DNA"/>
</dbReference>
<evidence type="ECO:0000256" key="3">
    <source>
        <dbReference type="ARBA" id="ARBA00022722"/>
    </source>
</evidence>
<dbReference type="Pfam" id="PF01844">
    <property type="entry name" value="HNH"/>
    <property type="match status" value="1"/>
</dbReference>
<dbReference type="NCBIfam" id="NF008448">
    <property type="entry name" value="PRK11295.1"/>
    <property type="match status" value="1"/>
</dbReference>
<dbReference type="Pfam" id="PF01694">
    <property type="entry name" value="Rhomboid"/>
    <property type="match status" value="1"/>
</dbReference>
<comment type="subcellular location">
    <subcellularLocation>
        <location evidence="1">Membrane</location>
        <topology evidence="1">Multi-pass membrane protein</topology>
    </subcellularLocation>
</comment>
<evidence type="ECO:0000256" key="10">
    <source>
        <dbReference type="SAM" id="Phobius"/>
    </source>
</evidence>
<dbReference type="Gene3D" id="1.20.1540.10">
    <property type="entry name" value="Rhomboid-like"/>
    <property type="match status" value="1"/>
</dbReference>
<feature type="compositionally biased region" description="Polar residues" evidence="9">
    <location>
        <begin position="191"/>
        <end position="201"/>
    </location>
</feature>
<feature type="domain" description="HNH nuclease" evidence="11">
    <location>
        <begin position="234"/>
        <end position="289"/>
    </location>
</feature>
<evidence type="ECO:0000256" key="5">
    <source>
        <dbReference type="ARBA" id="ARBA00022989"/>
    </source>
</evidence>
<keyword evidence="3" id="KW-0540">Nuclease</keyword>
<proteinExistence type="inferred from homology"/>
<dbReference type="Proteomes" id="UP000198816">
    <property type="component" value="Unassembled WGS sequence"/>
</dbReference>
<feature type="transmembrane region" description="Helical" evidence="10">
    <location>
        <begin position="78"/>
        <end position="95"/>
    </location>
</feature>
<dbReference type="CDD" id="cd00085">
    <property type="entry name" value="HNHc"/>
    <property type="match status" value="1"/>
</dbReference>
<dbReference type="SUPFAM" id="SSF144091">
    <property type="entry name" value="Rhomboid-like"/>
    <property type="match status" value="1"/>
</dbReference>
<evidence type="ECO:0000256" key="7">
    <source>
        <dbReference type="ARBA" id="ARBA00038412"/>
    </source>
</evidence>
<keyword evidence="5 10" id="KW-1133">Transmembrane helix</keyword>
<dbReference type="InterPro" id="IPR022764">
    <property type="entry name" value="Peptidase_S54_rhomboid_dom"/>
</dbReference>
<dbReference type="GO" id="GO:0008270">
    <property type="term" value="F:zinc ion binding"/>
    <property type="evidence" value="ECO:0007669"/>
    <property type="project" value="InterPro"/>
</dbReference>
<dbReference type="SMART" id="SM00507">
    <property type="entry name" value="HNHc"/>
    <property type="match status" value="1"/>
</dbReference>
<dbReference type="OrthoDB" id="9796565at2"/>
<dbReference type="STRING" id="1058.SAMN05421783_103293"/>
<dbReference type="GO" id="GO:0006508">
    <property type="term" value="P:proteolysis"/>
    <property type="evidence" value="ECO:0007669"/>
    <property type="project" value="UniProtKB-KW"/>
</dbReference>
<dbReference type="InterPro" id="IPR003615">
    <property type="entry name" value="HNH_nuc"/>
</dbReference>
<gene>
    <name evidence="12" type="ORF">SAMN05421783_103293</name>
</gene>
<dbReference type="AlphaFoldDB" id="A0A1H2T4U2"/>
<evidence type="ECO:0000313" key="13">
    <source>
        <dbReference type="Proteomes" id="UP000198816"/>
    </source>
</evidence>
<comment type="similarity">
    <text evidence="7">Belongs to the HNH nuclease family.</text>
</comment>
<feature type="region of interest" description="Disordered" evidence="9">
    <location>
        <begin position="191"/>
        <end position="214"/>
    </location>
</feature>
<evidence type="ECO:0000256" key="4">
    <source>
        <dbReference type="ARBA" id="ARBA00022801"/>
    </source>
</evidence>
<dbReference type="GO" id="GO:0005829">
    <property type="term" value="C:cytosol"/>
    <property type="evidence" value="ECO:0007669"/>
    <property type="project" value="TreeGrafter"/>
</dbReference>
<dbReference type="InterPro" id="IPR002711">
    <property type="entry name" value="HNH"/>
</dbReference>
<evidence type="ECO:0000256" key="1">
    <source>
        <dbReference type="ARBA" id="ARBA00004141"/>
    </source>
</evidence>
<dbReference type="GO" id="GO:0003676">
    <property type="term" value="F:nucleic acid binding"/>
    <property type="evidence" value="ECO:0007669"/>
    <property type="project" value="InterPro"/>
</dbReference>
<evidence type="ECO:0000256" key="8">
    <source>
        <dbReference type="ARBA" id="ARBA00040194"/>
    </source>
</evidence>
<reference evidence="13" key="1">
    <citation type="submission" date="2016-10" db="EMBL/GenBank/DDBJ databases">
        <authorList>
            <person name="Varghese N."/>
            <person name="Submissions S."/>
        </authorList>
    </citation>
    <scope>NUCLEOTIDE SEQUENCE [LARGE SCALE GENOMIC DNA]</scope>
    <source>
        <strain evidence="13">DSM 217</strain>
    </source>
</reference>
<keyword evidence="6 10" id="KW-0472">Membrane</keyword>
<evidence type="ECO:0000256" key="9">
    <source>
        <dbReference type="SAM" id="MobiDB-lite"/>
    </source>
</evidence>
<keyword evidence="13" id="KW-1185">Reference proteome</keyword>
<dbReference type="GO" id="GO:0004252">
    <property type="term" value="F:serine-type endopeptidase activity"/>
    <property type="evidence" value="ECO:0007669"/>
    <property type="project" value="InterPro"/>
</dbReference>
<name>A0A1H2T4U2_THIRO</name>
<keyword evidence="12" id="KW-0645">Protease</keyword>
<evidence type="ECO:0000256" key="6">
    <source>
        <dbReference type="ARBA" id="ARBA00023136"/>
    </source>
</evidence>
<organism evidence="12 13">
    <name type="scientific">Thiocapsa roseopersicina</name>
    <dbReference type="NCBI Taxonomy" id="1058"/>
    <lineage>
        <taxon>Bacteria</taxon>
        <taxon>Pseudomonadati</taxon>
        <taxon>Pseudomonadota</taxon>
        <taxon>Gammaproteobacteria</taxon>
        <taxon>Chromatiales</taxon>
        <taxon>Chromatiaceae</taxon>
        <taxon>Thiocapsa</taxon>
    </lineage>
</organism>
<keyword evidence="2 10" id="KW-0812">Transmembrane</keyword>
<feature type="transmembrane region" description="Helical" evidence="10">
    <location>
        <begin position="101"/>
        <end position="121"/>
    </location>
</feature>
<dbReference type="InterPro" id="IPR035952">
    <property type="entry name" value="Rhomboid-like_sf"/>
</dbReference>